<dbReference type="KEGG" id="vpo:Kpol_2002p93"/>
<sequence length="2040" mass="237564">MEEFGHLKAALRRQLKLIHRIDEFSTVKDFKERIYLDKYMKNFIYNLLYFILLDDGKNLNLIFELENTFQKNDLDHDNNNNNENEIISKNFPNSIDDIFNDFKNDTQFYKKVKSFKLENKCHKGRNCGRKFRNGEPIYRCQECGFDETCVLCINCFEPDDHKDHHIYMDICNSDLNTGICDCGDTEAWNTNLNCKAENDSKLNTNDEKQKKLLDFFNTDKNSKLFEVVLTEILDYFIDVFNQNIEPLYTLQSDVTILLRNIYHQNSKMNNINNEQNDDTSTNDENHSLAYEKMIEFINELSYKNEYFNEIDEQSGFTVIVYNDEYHNYSQATTALRQGKPDNKHIDLLTARIDEEGKTVLKCSEKLDKSLVDSFFAVQTNGLTASIIHWSEYIHQKACKYIISWLSHCLSIEHPSFQNLFRNTLCKVLCSEYKEKNTRDLTPIIDKYFMKAANSTKVSRYNDLSVLDPNIKIPQSIQKLLNTENSEIQIPLDSLSETSIRGNINYTNSRLQFILYFDNRYWKSLRKNVQNLIVPTLASDIEYKKIFNDQFIEIINQIMNSVTFRDREPQLTILRECIVQLLTCPTNVESIVSDTKKLQNILWTIIDIFNKFTKRENGLLIWQRVQKINPTKSYTFIFRQALYLIEIVLGKVKDISVLLLPENFVTLLNFLKLFNGAWKLKRKEGEHVEHEDQHFIPYLQYTTYIYNIIEVYNVILKKHANSTDSQRMLIESIKILSNYLDRAATLNMNHRPVTYEGREYQIIKFDIDKERTSYMNPLNTLLSILLDKVSIRDFLNIMEQSKENNFINISDISLRTIILCSQIGVGFWIRNGMSVLHQISYYKGNSELDSYSRDIYIVQMTSIKACRNKTNSLLDDSTREELDAFALNIIDRWELLEWFTGNKEINDTVYEDKILPIIQQFIAFCYHLITDRQYFIGFKDFEEQKMYNIENAIIYNLYSKPLSYSKLLKAIPDYLVQHNNNQDFDIALEKLSVFEEPKGLTDSGVYRLSKKYYSRIDPLNILNMGNDFETSATTIKNCISGKSKKNQKIILDPYFPSNCDKLYVGQFSKTMPFTRFIYKLLSAAIEMSEGSYLYELLHLIHAIFKDEQILMESKKIIPDSYLEVPICELLVKIFDSQFENKFSDSIVTKANFLFEEMVSCDHDRVYETLTNTLGKDFVSSFREKNLNNNNGSDEILNELEKKKMLAKKRQQKLLQKFNNQQKKFMQGHESELVDKTDSTSKSPSANQDENIIDDEKISIEEDYTCSLCQDQVENDAFVVPAYHDYTPIFRVGDIFDIDEFAMKWNGFANNEKKAYTDEKILRSLNIDGKRGSRKVFVSCNHSVHGSCFKRFIQKKRFSVDAFICPLCQTYSNCVIPVVNSSNTSDLTWRSILTDKQSSINSLVKLIAGECVDTTKDCDTSNPMYVVVLFSTFHSNSFDADVRKSSGFQKADAASVLGVHWANTISMLEIASRLDNNPYDSYLQGREQKYRTLRNILGLILLIRQKFGEPNADFLPYAKKTDSSWTSNQPFQFIVYQLLFNKSQKSLQDVISHVVYQVSSEILNNFLDGVSLPEVDIMYSTAIETGEIYSMPDDMRECLSSPIYKGNSNDINLPNEAYHLVYTCLIRNIYPILRKCLIMLKVLHDFSPRSDSNDFYKDCCDIVGEDKNIDLVTSVDNAIKILTGKDSLKLLLNHYETQEYNKKVDEKFLNHFSFEYCGIVKLVNLAQNLNTYVTNSKDLKLREEFSLFDSNIANRLDFKICLTCGVKVHMRGDNHEMSKHLHKFCFRSYGVFLIPNKNEICLIFFYPPSTVYIPAPYLNSHGETGKNAIKRGDTTTLNLKRYEFLNNLWINNEIPGYISRIMGDNFRLNILTNGFLFAFNRPVRQRRTDDDDESDEDDDINIVDDMISEGENESDSESDVIDIANNQMIELRDDTMFGLNEEDEDNEDDDDDTENHDDARFFQVFEPFRNTVMTQVRENNQLTAPLIELFGPRFTVPRRNNALQIDDSDEDNNIQQDGNDDDDDDDDVVQGPNDPFMETDNN</sequence>
<dbReference type="InParanoid" id="A7TFK8"/>
<protein>
    <recommendedName>
        <fullName evidence="10">E3 ubiquitin-protein ligase</fullName>
        <ecNumber evidence="10">2.3.2.27</ecNumber>
    </recommendedName>
</protein>
<dbReference type="HOGENOM" id="CLU_238060_0_0_1"/>
<feature type="zinc finger region" description="UBR-type" evidence="9">
    <location>
        <begin position="125"/>
        <end position="199"/>
    </location>
</feature>
<organism evidence="14">
    <name type="scientific">Vanderwaltozyma polyspora (strain ATCC 22028 / DSM 70294 / BCRC 21397 / CBS 2163 / NBRC 10782 / NRRL Y-8283 / UCD 57-17)</name>
    <name type="common">Kluyveromyces polysporus</name>
    <dbReference type="NCBI Taxonomy" id="436907"/>
    <lineage>
        <taxon>Eukaryota</taxon>
        <taxon>Fungi</taxon>
        <taxon>Dikarya</taxon>
        <taxon>Ascomycota</taxon>
        <taxon>Saccharomycotina</taxon>
        <taxon>Saccharomycetes</taxon>
        <taxon>Saccharomycetales</taxon>
        <taxon>Saccharomycetaceae</taxon>
        <taxon>Vanderwaltozyma</taxon>
    </lineage>
</organism>
<dbReference type="GO" id="GO:0006513">
    <property type="term" value="P:protein monoubiquitination"/>
    <property type="evidence" value="ECO:0007669"/>
    <property type="project" value="EnsemblFungi"/>
</dbReference>
<dbReference type="OrthoDB" id="26387at2759"/>
<keyword evidence="4 10" id="KW-0479">Metal-binding</keyword>
<evidence type="ECO:0000256" key="11">
    <source>
        <dbReference type="SAM" id="MobiDB-lite"/>
    </source>
</evidence>
<dbReference type="FunFam" id="2.10.110.30:FF:000002">
    <property type="entry name" value="Putative e3 ubiquitin-protein ligase ubr3"/>
    <property type="match status" value="1"/>
</dbReference>
<dbReference type="EC" id="2.3.2.27" evidence="10"/>
<feature type="region of interest" description="Disordered" evidence="11">
    <location>
        <begin position="1998"/>
        <end position="2040"/>
    </location>
</feature>
<dbReference type="GO" id="GO:0090089">
    <property type="term" value="P:regulation of dipeptide transport"/>
    <property type="evidence" value="ECO:0007669"/>
    <property type="project" value="EnsemblFungi"/>
</dbReference>
<gene>
    <name evidence="13" type="ORF">Kpol_2002p93</name>
</gene>
<feature type="region of interest" description="Disordered" evidence="11">
    <location>
        <begin position="1226"/>
        <end position="1246"/>
    </location>
</feature>
<dbReference type="CDD" id="cd19672">
    <property type="entry name" value="UBR-box_UBR1_like"/>
    <property type="match status" value="1"/>
</dbReference>
<dbReference type="InterPro" id="IPR044046">
    <property type="entry name" value="E3_ligase_UBR-like_C"/>
</dbReference>
<feature type="compositionally biased region" description="Acidic residues" evidence="11">
    <location>
        <begin position="2004"/>
        <end position="2026"/>
    </location>
</feature>
<keyword evidence="3 10" id="KW-0808">Transferase</keyword>
<dbReference type="Gene3D" id="2.10.110.30">
    <property type="match status" value="1"/>
</dbReference>
<dbReference type="GO" id="GO:0061630">
    <property type="term" value="F:ubiquitin protein ligase activity"/>
    <property type="evidence" value="ECO:0007669"/>
    <property type="project" value="UniProtKB-UniRule"/>
</dbReference>
<dbReference type="GO" id="GO:0005737">
    <property type="term" value="C:cytoplasm"/>
    <property type="evidence" value="ECO:0007669"/>
    <property type="project" value="EnsemblFungi"/>
</dbReference>
<dbReference type="GO" id="GO:0034620">
    <property type="term" value="P:cellular response to unfolded protein"/>
    <property type="evidence" value="ECO:0007669"/>
    <property type="project" value="EnsemblFungi"/>
</dbReference>
<evidence type="ECO:0000313" key="13">
    <source>
        <dbReference type="EMBL" id="EDO19022.1"/>
    </source>
</evidence>
<dbReference type="SMART" id="SM00396">
    <property type="entry name" value="ZnF_UBR1"/>
    <property type="match status" value="1"/>
</dbReference>
<evidence type="ECO:0000256" key="9">
    <source>
        <dbReference type="PROSITE-ProRule" id="PRU00508"/>
    </source>
</evidence>
<dbReference type="GO" id="GO:0000151">
    <property type="term" value="C:ubiquitin ligase complex"/>
    <property type="evidence" value="ECO:0007669"/>
    <property type="project" value="TreeGrafter"/>
</dbReference>
<dbReference type="PANTHER" id="PTHR21497">
    <property type="entry name" value="UBIQUITIN LIGASE E3 ALPHA-RELATED"/>
    <property type="match status" value="1"/>
</dbReference>
<dbReference type="GO" id="GO:0071596">
    <property type="term" value="P:ubiquitin-dependent protein catabolic process via the N-end rule pathway"/>
    <property type="evidence" value="ECO:0007669"/>
    <property type="project" value="UniProtKB-UniRule"/>
</dbReference>
<dbReference type="STRING" id="436907.A7TFK8"/>
<proteinExistence type="inferred from homology"/>
<comment type="pathway">
    <text evidence="2 10">Protein modification; protein ubiquitination.</text>
</comment>
<dbReference type="Gene3D" id="3.30.40.10">
    <property type="entry name" value="Zinc/RING finger domain, C3HC4 (zinc finger)"/>
    <property type="match status" value="1"/>
</dbReference>
<evidence type="ECO:0000256" key="3">
    <source>
        <dbReference type="ARBA" id="ARBA00022679"/>
    </source>
</evidence>
<dbReference type="Proteomes" id="UP000000267">
    <property type="component" value="Unassembled WGS sequence"/>
</dbReference>
<evidence type="ECO:0000256" key="1">
    <source>
        <dbReference type="ARBA" id="ARBA00000900"/>
    </source>
</evidence>
<dbReference type="eggNOG" id="KOG1140">
    <property type="taxonomic scope" value="Eukaryota"/>
</dbReference>
<comment type="function">
    <text evidence="10">Ubiquitin ligase protein which is a component of the N-end rule pathway. Recognizes and binds to proteins bearing specific N-terminal residues that are destabilizing according to the N-end rule, leading to their ubiquitination and subsequent degradation.</text>
</comment>
<dbReference type="OMA" id="WANTISM"/>
<dbReference type="GO" id="GO:0036503">
    <property type="term" value="P:ERAD pathway"/>
    <property type="evidence" value="ECO:0007669"/>
    <property type="project" value="EnsemblFungi"/>
</dbReference>
<dbReference type="GeneID" id="5547349"/>
<accession>A7TFK8</accession>
<dbReference type="Pfam" id="PF18995">
    <property type="entry name" value="PRT6_C"/>
    <property type="match status" value="1"/>
</dbReference>
<evidence type="ECO:0000256" key="10">
    <source>
        <dbReference type="RuleBase" id="RU366018"/>
    </source>
</evidence>
<dbReference type="Pfam" id="PF02207">
    <property type="entry name" value="zf-UBR"/>
    <property type="match status" value="1"/>
</dbReference>
<keyword evidence="7 10" id="KW-0862">Zinc</keyword>
<dbReference type="GO" id="GO:0072671">
    <property type="term" value="P:mitochondria-associated ubiquitin-dependent protein catabolic process"/>
    <property type="evidence" value="ECO:0007669"/>
    <property type="project" value="EnsemblFungi"/>
</dbReference>
<dbReference type="PROSITE" id="PS51157">
    <property type="entry name" value="ZF_UBR"/>
    <property type="match status" value="1"/>
</dbReference>
<reference evidence="13 14" key="1">
    <citation type="journal article" date="2007" name="Proc. Natl. Acad. Sci. U.S.A.">
        <title>Independent sorting-out of thousands of duplicated gene pairs in two yeast species descended from a whole-genome duplication.</title>
        <authorList>
            <person name="Scannell D.R."/>
            <person name="Frank A.C."/>
            <person name="Conant G.C."/>
            <person name="Byrne K.P."/>
            <person name="Woolfit M."/>
            <person name="Wolfe K.H."/>
        </authorList>
    </citation>
    <scope>NUCLEOTIDE SEQUENCE [LARGE SCALE GENOMIC DNA]</scope>
    <source>
        <strain evidence="14">ATCC 22028 / DSM 70294 / BCRC 21397 / CBS 2163 / NBRC 10782 / NRRL Y-8283 / UCD 57-17</strain>
    </source>
</reference>
<keyword evidence="5 10" id="KW-0863">Zinc-finger</keyword>
<evidence type="ECO:0000256" key="2">
    <source>
        <dbReference type="ARBA" id="ARBA00004906"/>
    </source>
</evidence>
<dbReference type="RefSeq" id="XP_001646880.1">
    <property type="nucleotide sequence ID" value="XM_001646830.1"/>
</dbReference>
<evidence type="ECO:0000256" key="5">
    <source>
        <dbReference type="ARBA" id="ARBA00022771"/>
    </source>
</evidence>
<keyword evidence="6 10" id="KW-0833">Ubl conjugation pathway</keyword>
<dbReference type="GO" id="GO:1990116">
    <property type="term" value="P:ribosome-associated ubiquitin-dependent protein catabolic process"/>
    <property type="evidence" value="ECO:0007669"/>
    <property type="project" value="EnsemblFungi"/>
</dbReference>
<dbReference type="GO" id="GO:1904855">
    <property type="term" value="F:proteasome regulatory particle binding"/>
    <property type="evidence" value="ECO:0007669"/>
    <property type="project" value="EnsemblFungi"/>
</dbReference>
<dbReference type="Pfam" id="PF22960">
    <property type="entry name" value="WHD_UBR1"/>
    <property type="match status" value="1"/>
</dbReference>
<dbReference type="GO" id="GO:0120174">
    <property type="term" value="P:stress-induced homeostatically regulated protein degradation pathway"/>
    <property type="evidence" value="ECO:0007669"/>
    <property type="project" value="EnsemblFungi"/>
</dbReference>
<dbReference type="InterPro" id="IPR055194">
    <property type="entry name" value="UBR1-like_WH"/>
</dbReference>
<comment type="similarity">
    <text evidence="8 10">Belongs to the E3 ubiquitin-protein ligase UBR1-like family.</text>
</comment>
<evidence type="ECO:0000256" key="8">
    <source>
        <dbReference type="ARBA" id="ARBA00046341"/>
    </source>
</evidence>
<dbReference type="UniPathway" id="UPA00143"/>
<dbReference type="GO" id="GO:0000209">
    <property type="term" value="P:protein polyubiquitination"/>
    <property type="evidence" value="ECO:0007669"/>
    <property type="project" value="EnsemblFungi"/>
</dbReference>
<dbReference type="InterPro" id="IPR003126">
    <property type="entry name" value="Znf_UBR"/>
</dbReference>
<name>A7TFK8_VANPO</name>
<dbReference type="EMBL" id="DS480383">
    <property type="protein sequence ID" value="EDO19022.1"/>
    <property type="molecule type" value="Genomic_DNA"/>
</dbReference>
<evidence type="ECO:0000259" key="12">
    <source>
        <dbReference type="PROSITE" id="PS51157"/>
    </source>
</evidence>
<feature type="compositionally biased region" description="Basic and acidic residues" evidence="11">
    <location>
        <begin position="1226"/>
        <end position="1237"/>
    </location>
</feature>
<dbReference type="GO" id="GO:0008540">
    <property type="term" value="C:proteasome regulatory particle, base subcomplex"/>
    <property type="evidence" value="ECO:0007669"/>
    <property type="project" value="EnsemblFungi"/>
</dbReference>
<feature type="domain" description="UBR-type" evidence="12">
    <location>
        <begin position="125"/>
        <end position="199"/>
    </location>
</feature>
<dbReference type="GO" id="GO:0071629">
    <property type="term" value="P:cytoplasm protein quality control by the ubiquitin-proteasome system"/>
    <property type="evidence" value="ECO:0007669"/>
    <property type="project" value="EnsemblFungi"/>
</dbReference>
<evidence type="ECO:0000313" key="14">
    <source>
        <dbReference type="Proteomes" id="UP000000267"/>
    </source>
</evidence>
<dbReference type="InterPro" id="IPR039164">
    <property type="entry name" value="UBR1-like"/>
</dbReference>
<dbReference type="PANTHER" id="PTHR21497:SF26">
    <property type="entry name" value="E3 UBIQUITIN-PROTEIN LIGASE UBR1"/>
    <property type="match status" value="1"/>
</dbReference>
<keyword evidence="14" id="KW-1185">Reference proteome</keyword>
<dbReference type="PhylomeDB" id="A7TFK8"/>
<dbReference type="InterPro" id="IPR013083">
    <property type="entry name" value="Znf_RING/FYVE/PHD"/>
</dbReference>
<evidence type="ECO:0000256" key="4">
    <source>
        <dbReference type="ARBA" id="ARBA00022723"/>
    </source>
</evidence>
<evidence type="ECO:0000256" key="6">
    <source>
        <dbReference type="ARBA" id="ARBA00022786"/>
    </source>
</evidence>
<dbReference type="GO" id="GO:0008270">
    <property type="term" value="F:zinc ion binding"/>
    <property type="evidence" value="ECO:0007669"/>
    <property type="project" value="UniProtKB-UniRule"/>
</dbReference>
<dbReference type="FunCoup" id="A7TFK8">
    <property type="interactions" value="717"/>
</dbReference>
<dbReference type="GO" id="GO:1990303">
    <property type="term" value="C:UBR1-RAD6 ubiquitin ligase complex"/>
    <property type="evidence" value="ECO:0007669"/>
    <property type="project" value="EnsemblFungi"/>
</dbReference>
<comment type="catalytic activity">
    <reaction evidence="1 10">
        <text>S-ubiquitinyl-[E2 ubiquitin-conjugating enzyme]-L-cysteine + [acceptor protein]-L-lysine = [E2 ubiquitin-conjugating enzyme]-L-cysteine + N(6)-ubiquitinyl-[acceptor protein]-L-lysine.</text>
        <dbReference type="EC" id="2.3.2.27"/>
    </reaction>
</comment>
<evidence type="ECO:0000256" key="7">
    <source>
        <dbReference type="ARBA" id="ARBA00022833"/>
    </source>
</evidence>